<accession>A0ABT1RS29</accession>
<dbReference type="InterPro" id="IPR050921">
    <property type="entry name" value="T4SS_GSP_E_ATPase"/>
</dbReference>
<dbReference type="InterPro" id="IPR027417">
    <property type="entry name" value="P-loop_NTPase"/>
</dbReference>
<dbReference type="RefSeq" id="WP_256133209.1">
    <property type="nucleotide sequence ID" value="NZ_JANFXK010000019.1"/>
</dbReference>
<dbReference type="InterPro" id="IPR003593">
    <property type="entry name" value="AAA+_ATPase"/>
</dbReference>
<evidence type="ECO:0000313" key="4">
    <source>
        <dbReference type="Proteomes" id="UP001524502"/>
    </source>
</evidence>
<protein>
    <submittedName>
        <fullName evidence="3">Type IV pilus twitching motility protein PilT</fullName>
    </submittedName>
</protein>
<evidence type="ECO:0000313" key="3">
    <source>
        <dbReference type="EMBL" id="MCQ4638017.1"/>
    </source>
</evidence>
<evidence type="ECO:0000256" key="1">
    <source>
        <dbReference type="ARBA" id="ARBA00006611"/>
    </source>
</evidence>
<evidence type="ECO:0000259" key="2">
    <source>
        <dbReference type="PROSITE" id="PS00662"/>
    </source>
</evidence>
<name>A0ABT1RS29_9FIRM</name>
<dbReference type="PROSITE" id="PS00662">
    <property type="entry name" value="T2SP_E"/>
    <property type="match status" value="1"/>
</dbReference>
<dbReference type="InterPro" id="IPR001482">
    <property type="entry name" value="T2SS/T4SS_dom"/>
</dbReference>
<dbReference type="EMBL" id="JANFXK010000019">
    <property type="protein sequence ID" value="MCQ4638017.1"/>
    <property type="molecule type" value="Genomic_DNA"/>
</dbReference>
<proteinExistence type="inferred from homology"/>
<dbReference type="CDD" id="cd01131">
    <property type="entry name" value="PilT"/>
    <property type="match status" value="1"/>
</dbReference>
<sequence>MSYIQQLLTGARKQQCSDLHISEGLGIAMRKHGRLLRSEAVLSREELRELILSMLSESQKKDLQQGADQDFALQLPDKTRHRVNVYKDRTGLSAAIRLLNDKIPSLEELYLPPVMAKLAEEPRGLILVTGPTGSGKSTTLAAMIDYISRKKAAHIITVEDPVEYVFDQNQCIIHQREVGEDVDSFAGALRSALREDPDIILVGEMRDYETISTAVTAAETGHLVLSTLHTTGASQTIDRIVDTCPPQTQQQMRNQLSMILRGVITQQLLPNAAGDGRIAATEILLGTDAVGNLIREDKCYQLPTAMHSGMAQGMHTLNSDLARLVHMGTITMATAEAASTDRADLQQFMRRI</sequence>
<dbReference type="SMART" id="SM00382">
    <property type="entry name" value="AAA"/>
    <property type="match status" value="1"/>
</dbReference>
<dbReference type="InterPro" id="IPR006321">
    <property type="entry name" value="PilT/PilU"/>
</dbReference>
<dbReference type="Gene3D" id="3.40.50.300">
    <property type="entry name" value="P-loop containing nucleotide triphosphate hydrolases"/>
    <property type="match status" value="1"/>
</dbReference>
<reference evidence="3 4" key="1">
    <citation type="submission" date="2022-06" db="EMBL/GenBank/DDBJ databases">
        <title>Isolation of gut microbiota from human fecal samples.</title>
        <authorList>
            <person name="Pamer E.G."/>
            <person name="Barat B."/>
            <person name="Waligurski E."/>
            <person name="Medina S."/>
            <person name="Paddock L."/>
            <person name="Mostad J."/>
        </authorList>
    </citation>
    <scope>NUCLEOTIDE SEQUENCE [LARGE SCALE GENOMIC DNA]</scope>
    <source>
        <strain evidence="3 4">SL.3.17</strain>
    </source>
</reference>
<dbReference type="Proteomes" id="UP001524502">
    <property type="component" value="Unassembled WGS sequence"/>
</dbReference>
<organism evidence="3 4">
    <name type="scientific">Anaerovorax odorimutans</name>
    <dbReference type="NCBI Taxonomy" id="109327"/>
    <lineage>
        <taxon>Bacteria</taxon>
        <taxon>Bacillati</taxon>
        <taxon>Bacillota</taxon>
        <taxon>Clostridia</taxon>
        <taxon>Peptostreptococcales</taxon>
        <taxon>Anaerovoracaceae</taxon>
        <taxon>Anaerovorax</taxon>
    </lineage>
</organism>
<gene>
    <name evidence="3" type="ORF">NE619_14870</name>
</gene>
<dbReference type="PANTHER" id="PTHR30486">
    <property type="entry name" value="TWITCHING MOTILITY PROTEIN PILT"/>
    <property type="match status" value="1"/>
</dbReference>
<dbReference type="Gene3D" id="3.30.450.90">
    <property type="match status" value="1"/>
</dbReference>
<feature type="domain" description="Bacterial type II secretion system protein E" evidence="2">
    <location>
        <begin position="193"/>
        <end position="207"/>
    </location>
</feature>
<dbReference type="Pfam" id="PF00437">
    <property type="entry name" value="T2SSE"/>
    <property type="match status" value="1"/>
</dbReference>
<dbReference type="PANTHER" id="PTHR30486:SF6">
    <property type="entry name" value="TYPE IV PILUS RETRACTATION ATPASE PILT"/>
    <property type="match status" value="1"/>
</dbReference>
<comment type="caution">
    <text evidence="3">The sequence shown here is derived from an EMBL/GenBank/DDBJ whole genome shotgun (WGS) entry which is preliminary data.</text>
</comment>
<keyword evidence="4" id="KW-1185">Reference proteome</keyword>
<dbReference type="NCBIfam" id="TIGR01420">
    <property type="entry name" value="pilT_fam"/>
    <property type="match status" value="1"/>
</dbReference>
<dbReference type="SUPFAM" id="SSF52540">
    <property type="entry name" value="P-loop containing nucleoside triphosphate hydrolases"/>
    <property type="match status" value="1"/>
</dbReference>
<comment type="similarity">
    <text evidence="1">Belongs to the GSP E family.</text>
</comment>